<keyword evidence="1" id="KW-0805">Transcription regulation</keyword>
<accession>A0A7S4BAJ3</accession>
<dbReference type="InterPro" id="IPR009057">
    <property type="entry name" value="Homeodomain-like_sf"/>
</dbReference>
<reference evidence="5" key="1">
    <citation type="submission" date="2021-01" db="EMBL/GenBank/DDBJ databases">
        <authorList>
            <person name="Corre E."/>
            <person name="Pelletier E."/>
            <person name="Niang G."/>
            <person name="Scheremetjew M."/>
            <person name="Finn R."/>
            <person name="Kale V."/>
            <person name="Holt S."/>
            <person name="Cochrane G."/>
            <person name="Meng A."/>
            <person name="Brown T."/>
            <person name="Cohen L."/>
        </authorList>
    </citation>
    <scope>NUCLEOTIDE SEQUENCE</scope>
    <source>
        <strain evidence="5">CCMP645</strain>
    </source>
</reference>
<keyword evidence="3" id="KW-0539">Nucleus</keyword>
<feature type="region of interest" description="Disordered" evidence="4">
    <location>
        <begin position="441"/>
        <end position="467"/>
    </location>
</feature>
<dbReference type="NCBIfam" id="TIGR01557">
    <property type="entry name" value="myb_SHAQKYF"/>
    <property type="match status" value="1"/>
</dbReference>
<evidence type="ECO:0000256" key="2">
    <source>
        <dbReference type="ARBA" id="ARBA00023163"/>
    </source>
</evidence>
<keyword evidence="2" id="KW-0804">Transcription</keyword>
<feature type="region of interest" description="Disordered" evidence="4">
    <location>
        <begin position="1"/>
        <end position="20"/>
    </location>
</feature>
<sequence length="467" mass="49277">MSTATNAHARTGRQASKRARSWDVDVSLEELVSWDVLEQFMQDIPGDTSTVEQSPLEGVEDLPDDSQLLGLGSGSRSCDHIGGSLPSLPGLWPTSHPCGGAGAGSHLNGAGGSLSSCGTMNAASLAQSLSSCWQQHGGCSSLPLPHNSLAPVWGAEFLPNALGGPDDDRLGDLNFIEQDSPRANSSSVATDSRQSQKQRFVWTADLHRRFEIAVKSLGIDHAKPQAISQLMNCEGEGAPTRQNIKSHLQKYRLLMQKRARQDTGEPSTGGGGKSNAGGASARAAEGASGSGGGGAKGSGESRGTARGKAAPSEGAANAEASSASEPASDSPATFRSMMLEPNDPELKLNLEQHLERQEMNLKVQMELQTKLHRQLLVQRQLQHQLEHSFNGESADGSNTESQRWQATTALKNSLRERLTKHVVMQQEMLQHLDALVSSEVDAAASSDAAHASCAPSASAVKREEGSG</sequence>
<gene>
    <name evidence="5" type="ORF">PCAR00345_LOCUS12456</name>
</gene>
<protein>
    <recommendedName>
        <fullName evidence="6">HTH myb-type domain-containing protein</fullName>
    </recommendedName>
</protein>
<feature type="compositionally biased region" description="Low complexity" evidence="4">
    <location>
        <begin position="276"/>
        <end position="287"/>
    </location>
</feature>
<dbReference type="SUPFAM" id="SSF46689">
    <property type="entry name" value="Homeodomain-like"/>
    <property type="match status" value="1"/>
</dbReference>
<proteinExistence type="predicted"/>
<feature type="region of interest" description="Disordered" evidence="4">
    <location>
        <begin position="178"/>
        <end position="197"/>
    </location>
</feature>
<dbReference type="Gene3D" id="1.10.10.60">
    <property type="entry name" value="Homeodomain-like"/>
    <property type="match status" value="1"/>
</dbReference>
<dbReference type="AlphaFoldDB" id="A0A7S4BAJ3"/>
<name>A0A7S4BAJ3_CHRCT</name>
<dbReference type="InterPro" id="IPR006447">
    <property type="entry name" value="Myb_dom_plants"/>
</dbReference>
<evidence type="ECO:0000256" key="4">
    <source>
        <dbReference type="SAM" id="MobiDB-lite"/>
    </source>
</evidence>
<evidence type="ECO:0000313" key="5">
    <source>
        <dbReference type="EMBL" id="CAE0759850.1"/>
    </source>
</evidence>
<feature type="region of interest" description="Disordered" evidence="4">
    <location>
        <begin position="258"/>
        <end position="337"/>
    </location>
</feature>
<feature type="compositionally biased region" description="Polar residues" evidence="4">
    <location>
        <begin position="181"/>
        <end position="197"/>
    </location>
</feature>
<organism evidence="5">
    <name type="scientific">Chrysotila carterae</name>
    <name type="common">Marine alga</name>
    <name type="synonym">Syracosphaera carterae</name>
    <dbReference type="NCBI Taxonomy" id="13221"/>
    <lineage>
        <taxon>Eukaryota</taxon>
        <taxon>Haptista</taxon>
        <taxon>Haptophyta</taxon>
        <taxon>Prymnesiophyceae</taxon>
        <taxon>Isochrysidales</taxon>
        <taxon>Isochrysidaceae</taxon>
        <taxon>Chrysotila</taxon>
    </lineage>
</organism>
<dbReference type="EMBL" id="HBIZ01019823">
    <property type="protein sequence ID" value="CAE0759850.1"/>
    <property type="molecule type" value="Transcribed_RNA"/>
</dbReference>
<dbReference type="GO" id="GO:0003700">
    <property type="term" value="F:DNA-binding transcription factor activity"/>
    <property type="evidence" value="ECO:0007669"/>
    <property type="project" value="InterPro"/>
</dbReference>
<dbReference type="FunFam" id="1.10.10.60:FF:000007">
    <property type="entry name" value="Two-component response regulator"/>
    <property type="match status" value="1"/>
</dbReference>
<dbReference type="GO" id="GO:0003677">
    <property type="term" value="F:DNA binding"/>
    <property type="evidence" value="ECO:0007669"/>
    <property type="project" value="InterPro"/>
</dbReference>
<dbReference type="PANTHER" id="PTHR31442:SF29">
    <property type="entry name" value="HOMEODOMAIN-LIKE SUPERFAMILY PROTEIN"/>
    <property type="match status" value="1"/>
</dbReference>
<evidence type="ECO:0008006" key="6">
    <source>
        <dbReference type="Google" id="ProtNLM"/>
    </source>
</evidence>
<feature type="compositionally biased region" description="Low complexity" evidence="4">
    <location>
        <begin position="441"/>
        <end position="459"/>
    </location>
</feature>
<dbReference type="InterPro" id="IPR044841">
    <property type="entry name" value="LUX/BOA-like"/>
</dbReference>
<feature type="compositionally biased region" description="Low complexity" evidence="4">
    <location>
        <begin position="301"/>
        <end position="332"/>
    </location>
</feature>
<feature type="compositionally biased region" description="Gly residues" evidence="4">
    <location>
        <begin position="288"/>
        <end position="297"/>
    </location>
</feature>
<dbReference type="PANTHER" id="PTHR31442">
    <property type="entry name" value="HOMEODOMAIN-LIKE SUPERFAMILY PROTEIN-RELATED"/>
    <property type="match status" value="1"/>
</dbReference>
<evidence type="ECO:0000256" key="3">
    <source>
        <dbReference type="ARBA" id="ARBA00023242"/>
    </source>
</evidence>
<evidence type="ECO:0000256" key="1">
    <source>
        <dbReference type="ARBA" id="ARBA00023015"/>
    </source>
</evidence>